<evidence type="ECO:0000313" key="7">
    <source>
        <dbReference type="Proteomes" id="UP000053961"/>
    </source>
</evidence>
<dbReference type="PROSITE" id="PS51371">
    <property type="entry name" value="CBS"/>
    <property type="match status" value="4"/>
</dbReference>
<evidence type="ECO:0000313" key="5">
    <source>
        <dbReference type="EMBL" id="KUK45300.1"/>
    </source>
</evidence>
<name>A0A117MCS3_9EURY</name>
<feature type="domain" description="CBS" evidence="4">
    <location>
        <begin position="232"/>
        <end position="285"/>
    </location>
</feature>
<dbReference type="SUPFAM" id="SSF54631">
    <property type="entry name" value="CBS-domain pair"/>
    <property type="match status" value="2"/>
</dbReference>
<dbReference type="CDD" id="cd02205">
    <property type="entry name" value="CBS_pair_SF"/>
    <property type="match status" value="2"/>
</dbReference>
<evidence type="ECO:0000259" key="4">
    <source>
        <dbReference type="PROSITE" id="PS51371"/>
    </source>
</evidence>
<dbReference type="PATRIC" id="fig|301375.6.peg.1612"/>
<dbReference type="EMBL" id="LGFT01000005">
    <property type="protein sequence ID" value="KUK45300.1"/>
    <property type="molecule type" value="Genomic_DNA"/>
</dbReference>
<dbReference type="PANTHER" id="PTHR48108:SF26">
    <property type="entry name" value="CBS DOMAIN-CONTAINING PROTEIN DDB_G0289609"/>
    <property type="match status" value="1"/>
</dbReference>
<organism evidence="6 7">
    <name type="scientific">Methanothrix harundinacea</name>
    <dbReference type="NCBI Taxonomy" id="301375"/>
    <lineage>
        <taxon>Archaea</taxon>
        <taxon>Methanobacteriati</taxon>
        <taxon>Methanobacteriota</taxon>
        <taxon>Stenosarchaea group</taxon>
        <taxon>Methanomicrobia</taxon>
        <taxon>Methanotrichales</taxon>
        <taxon>Methanotrichaceae</taxon>
        <taxon>Methanothrix</taxon>
    </lineage>
</organism>
<reference evidence="7 8" key="2">
    <citation type="journal article" date="2015" name="MBio">
        <title>Genome-Resolved Metagenomic Analysis Reveals Roles for Candidate Phyla and Other Microbial Community Members in Biogeochemical Transformations in Oil Reservoirs.</title>
        <authorList>
            <person name="Hu P."/>
            <person name="Tom L."/>
            <person name="Singh A."/>
            <person name="Thomas B.C."/>
            <person name="Baker B.J."/>
            <person name="Piceno Y.M."/>
            <person name="Andersen G.L."/>
            <person name="Banfield J.F."/>
        </authorList>
    </citation>
    <scope>NUCLEOTIDE SEQUENCE [LARGE SCALE GENOMIC DNA]</scope>
    <source>
        <strain evidence="5">57_489</strain>
    </source>
</reference>
<dbReference type="GO" id="GO:0009086">
    <property type="term" value="P:methionine biosynthetic process"/>
    <property type="evidence" value="ECO:0007669"/>
    <property type="project" value="UniProtKB-KW"/>
</dbReference>
<keyword evidence="3" id="KW-0129">CBS domain</keyword>
<protein>
    <submittedName>
        <fullName evidence="6">Putative signal transduction protein with CBS domain</fullName>
    </submittedName>
</protein>
<feature type="domain" description="CBS" evidence="4">
    <location>
        <begin position="141"/>
        <end position="199"/>
    </location>
</feature>
<evidence type="ECO:0000256" key="3">
    <source>
        <dbReference type="PROSITE-ProRule" id="PRU00703"/>
    </source>
</evidence>
<gene>
    <name evidence="5" type="ORF">XD72_0328</name>
    <name evidence="6" type="ORF">XE07_0699</name>
</gene>
<evidence type="ECO:0000256" key="2">
    <source>
        <dbReference type="ARBA" id="ARBA00023167"/>
    </source>
</evidence>
<dbReference type="Pfam" id="PF00571">
    <property type="entry name" value="CBS"/>
    <property type="match status" value="4"/>
</dbReference>
<comment type="caution">
    <text evidence="6">The sequence shown here is derived from an EMBL/GenBank/DDBJ whole genome shotgun (WGS) entry which is preliminary data.</text>
</comment>
<proteinExistence type="predicted"/>
<dbReference type="Proteomes" id="UP000053961">
    <property type="component" value="Unassembled WGS sequence"/>
</dbReference>
<dbReference type="Proteomes" id="UP000057043">
    <property type="component" value="Unassembled WGS sequence"/>
</dbReference>
<sequence>MSKVKDYMQSPVYVIDKEEPVQRARNLMLKHYISRLLVMDGEKLAGIVTKHDISHRLSQAAPEWRRRPISKVPVKLVMTDRPITIYPGATVEQAAEIMDENGIDGLPVERDEGEIVGIITSRDLISYFVDKNPNSKVGDLMSQAVVSVHRHHTLDHVLEEMIDNSVDRVVVCEDNATPVGVITHTNLAISGISDSKGELKGKNIKMARKDSTAGRKGYRYVKEVPLVAEDIMSYPIMFTNPEVKAVDAAKILLDKEICGLPVVDEEKLVGFFSTRDITTEVARWS</sequence>
<evidence type="ECO:0000313" key="6">
    <source>
        <dbReference type="EMBL" id="KUK96927.1"/>
    </source>
</evidence>
<dbReference type="AlphaFoldDB" id="A0A117MCS3"/>
<feature type="domain" description="CBS" evidence="4">
    <location>
        <begin position="8"/>
        <end position="63"/>
    </location>
</feature>
<keyword evidence="2" id="KW-0486">Methionine biosynthesis</keyword>
<feature type="domain" description="CBS" evidence="4">
    <location>
        <begin position="78"/>
        <end position="137"/>
    </location>
</feature>
<dbReference type="CDD" id="cd04584">
    <property type="entry name" value="CBS_pair_AcuB_like"/>
    <property type="match status" value="1"/>
</dbReference>
<keyword evidence="1" id="KW-0677">Repeat</keyword>
<dbReference type="SMART" id="SM00116">
    <property type="entry name" value="CBS"/>
    <property type="match status" value="4"/>
</dbReference>
<dbReference type="EMBL" id="LGHB01000006">
    <property type="protein sequence ID" value="KUK96927.1"/>
    <property type="molecule type" value="Genomic_DNA"/>
</dbReference>
<evidence type="ECO:0000313" key="8">
    <source>
        <dbReference type="Proteomes" id="UP000057043"/>
    </source>
</evidence>
<dbReference type="InterPro" id="IPR000644">
    <property type="entry name" value="CBS_dom"/>
</dbReference>
<dbReference type="PANTHER" id="PTHR48108">
    <property type="entry name" value="CBS DOMAIN-CONTAINING PROTEIN CBSX2, CHLOROPLASTIC"/>
    <property type="match status" value="1"/>
</dbReference>
<dbReference type="Gene3D" id="3.10.580.10">
    <property type="entry name" value="CBS-domain"/>
    <property type="match status" value="2"/>
</dbReference>
<dbReference type="InterPro" id="IPR051462">
    <property type="entry name" value="CBS_domain-containing"/>
</dbReference>
<keyword evidence="2" id="KW-0028">Amino-acid biosynthesis</keyword>
<reference evidence="6" key="1">
    <citation type="journal article" date="2015" name="MBio">
        <title>Genome-resolved metagenomic analysis reveals roles for candidate phyla and other microbial community members in biogeochemical transformations in oil reservoirs.</title>
        <authorList>
            <person name="Hu P."/>
            <person name="Tom L."/>
            <person name="Singh A."/>
            <person name="Thomas B.C."/>
            <person name="Baker B.J."/>
            <person name="Piceno Y.M."/>
            <person name="Andersen G.L."/>
            <person name="Banfield J.F."/>
        </authorList>
    </citation>
    <scope>NUCLEOTIDE SEQUENCE [LARGE SCALE GENOMIC DNA]</scope>
    <source>
        <strain evidence="6">56_747</strain>
    </source>
</reference>
<evidence type="ECO:0000256" key="1">
    <source>
        <dbReference type="ARBA" id="ARBA00022737"/>
    </source>
</evidence>
<accession>A0A117MCS3</accession>
<dbReference type="InterPro" id="IPR046342">
    <property type="entry name" value="CBS_dom_sf"/>
</dbReference>